<gene>
    <name evidence="1" type="ORF">AM231_11610</name>
</gene>
<dbReference type="RefSeq" id="WP_054402745.1">
    <property type="nucleotide sequence ID" value="NZ_LIUT01000001.1"/>
</dbReference>
<proteinExistence type="predicted"/>
<comment type="caution">
    <text evidence="1">The sequence shown here is derived from an EMBL/GenBank/DDBJ whole genome shotgun (WGS) entry which is preliminary data.</text>
</comment>
<dbReference type="Proteomes" id="UP000036932">
    <property type="component" value="Unassembled WGS sequence"/>
</dbReference>
<dbReference type="PATRIC" id="fig|1705565.3.peg.4331"/>
<sequence length="71" mass="8455">MNTTKCIEDILVDRFAQLGFNYEKSDTGWNFTREIDGVEELIEIEKNECYKNAISCEYRKGTSSRRWIHMQ</sequence>
<evidence type="ECO:0000313" key="1">
    <source>
        <dbReference type="EMBL" id="KOR89713.1"/>
    </source>
</evidence>
<keyword evidence="2" id="KW-1185">Reference proteome</keyword>
<reference evidence="2" key="1">
    <citation type="submission" date="2015-08" db="EMBL/GenBank/DDBJ databases">
        <title>Genome sequencing project for genomic taxonomy and phylogenomics of Bacillus-like bacteria.</title>
        <authorList>
            <person name="Liu B."/>
            <person name="Wang J."/>
            <person name="Zhu Y."/>
            <person name="Liu G."/>
            <person name="Chen Q."/>
            <person name="Chen Z."/>
            <person name="Lan J."/>
            <person name="Che J."/>
            <person name="Ge C."/>
            <person name="Shi H."/>
            <person name="Pan Z."/>
            <person name="Liu X."/>
        </authorList>
    </citation>
    <scope>NUCLEOTIDE SEQUENCE [LARGE SCALE GENOMIC DNA]</scope>
    <source>
        <strain evidence="2">FJAT-22460</strain>
    </source>
</reference>
<dbReference type="OrthoDB" id="2655695at2"/>
<protein>
    <submittedName>
        <fullName evidence="1">Uncharacterized protein</fullName>
    </submittedName>
</protein>
<accession>A0A0M1P5F3</accession>
<dbReference type="AlphaFoldDB" id="A0A0M1P5F3"/>
<evidence type="ECO:0000313" key="2">
    <source>
        <dbReference type="Proteomes" id="UP000036932"/>
    </source>
</evidence>
<name>A0A0M1P5F3_9BACL</name>
<dbReference type="EMBL" id="LIUT01000001">
    <property type="protein sequence ID" value="KOR89713.1"/>
    <property type="molecule type" value="Genomic_DNA"/>
</dbReference>
<organism evidence="1 2">
    <name type="scientific">Paenibacillus solani</name>
    <dbReference type="NCBI Taxonomy" id="1705565"/>
    <lineage>
        <taxon>Bacteria</taxon>
        <taxon>Bacillati</taxon>
        <taxon>Bacillota</taxon>
        <taxon>Bacilli</taxon>
        <taxon>Bacillales</taxon>
        <taxon>Paenibacillaceae</taxon>
        <taxon>Paenibacillus</taxon>
    </lineage>
</organism>